<dbReference type="Pfam" id="PF10170">
    <property type="entry name" value="C6_DPF"/>
    <property type="match status" value="1"/>
</dbReference>
<dbReference type="PANTHER" id="PTHR31849">
    <property type="entry name" value="CYSTEINE-RICH PDF MOTIF DOMAIN-CONTAINING PROTEIN 1"/>
    <property type="match status" value="1"/>
</dbReference>
<comment type="similarity">
    <text evidence="1">Belongs to the CDPF1 family.</text>
</comment>
<organism evidence="6">
    <name type="scientific">Nippostrongylus brasiliensis</name>
    <name type="common">Rat hookworm</name>
    <dbReference type="NCBI Taxonomy" id="27835"/>
    <lineage>
        <taxon>Eukaryota</taxon>
        <taxon>Metazoa</taxon>
        <taxon>Ecdysozoa</taxon>
        <taxon>Nematoda</taxon>
        <taxon>Chromadorea</taxon>
        <taxon>Rhabditida</taxon>
        <taxon>Rhabditina</taxon>
        <taxon>Rhabditomorpha</taxon>
        <taxon>Strongyloidea</taxon>
        <taxon>Heligmosomidae</taxon>
        <taxon>Nippostrongylus</taxon>
    </lineage>
</organism>
<dbReference type="InterPro" id="IPR042426">
    <property type="entry name" value="CDPF1"/>
</dbReference>
<accession>A0A0N4Y2B0</accession>
<sequence length="130" mass="14827">MFERYSDDEEDISKLEPFIQFNCGICKMSEKCFFGDLKASDGYYPAPVFYTRDPFVPPRRVKGRKPLLSDFLVLGSSCSLCNQSVCLDKACSLFFGSLFCTNCIVRERRRFPEVVLQMVAKSQSVSKSTK</sequence>
<dbReference type="OMA" id="YKDEMYY"/>
<gene>
    <name evidence="4" type="ORF">NBR_LOCUS9838</name>
</gene>
<dbReference type="Proteomes" id="UP000271162">
    <property type="component" value="Unassembled WGS sequence"/>
</dbReference>
<evidence type="ECO:0000256" key="1">
    <source>
        <dbReference type="ARBA" id="ARBA00007917"/>
    </source>
</evidence>
<proteinExistence type="inferred from homology"/>
<dbReference type="AlphaFoldDB" id="A0A0N4Y2B0"/>
<evidence type="ECO:0000313" key="4">
    <source>
        <dbReference type="EMBL" id="VDL73427.1"/>
    </source>
</evidence>
<dbReference type="EMBL" id="UYSL01020208">
    <property type="protein sequence ID" value="VDL73427.1"/>
    <property type="molecule type" value="Genomic_DNA"/>
</dbReference>
<evidence type="ECO:0000256" key="2">
    <source>
        <dbReference type="ARBA" id="ARBA00014801"/>
    </source>
</evidence>
<dbReference type="PRINTS" id="PR01995">
    <property type="entry name" value="UPF0595"/>
</dbReference>
<reference evidence="6" key="1">
    <citation type="submission" date="2017-02" db="UniProtKB">
        <authorList>
            <consortium name="WormBaseParasite"/>
        </authorList>
    </citation>
    <scope>IDENTIFICATION</scope>
</reference>
<evidence type="ECO:0000313" key="5">
    <source>
        <dbReference type="Proteomes" id="UP000271162"/>
    </source>
</evidence>
<evidence type="ECO:0000313" key="6">
    <source>
        <dbReference type="WBParaSite" id="NBR_0000983701-mRNA-1"/>
    </source>
</evidence>
<feature type="domain" description="Cysteine-rich DPF motif" evidence="3">
    <location>
        <begin position="21"/>
        <end position="117"/>
    </location>
</feature>
<dbReference type="InterPro" id="IPR018785">
    <property type="entry name" value="CDPF1_dom"/>
</dbReference>
<dbReference type="WBParaSite" id="NBR_0000983701-mRNA-1">
    <property type="protein sequence ID" value="NBR_0000983701-mRNA-1"/>
    <property type="gene ID" value="NBR_0000983701"/>
</dbReference>
<evidence type="ECO:0000259" key="3">
    <source>
        <dbReference type="Pfam" id="PF10170"/>
    </source>
</evidence>
<protein>
    <recommendedName>
        <fullName evidence="2">Cysteine-rich DPF motif domain-containing protein 1</fullName>
    </recommendedName>
</protein>
<name>A0A0N4Y2B0_NIPBR</name>
<dbReference type="PANTHER" id="PTHR31849:SF1">
    <property type="entry name" value="CYSTEINE-RICH DPF MOTIF DOMAIN-CONTAINING PROTEIN 1"/>
    <property type="match status" value="1"/>
</dbReference>
<keyword evidence="5" id="KW-1185">Reference proteome</keyword>
<reference evidence="4 5" key="2">
    <citation type="submission" date="2018-11" db="EMBL/GenBank/DDBJ databases">
        <authorList>
            <consortium name="Pathogen Informatics"/>
        </authorList>
    </citation>
    <scope>NUCLEOTIDE SEQUENCE [LARGE SCALE GENOMIC DNA]</scope>
</reference>